<accession>A0A814HMI8</accession>
<proteinExistence type="predicted"/>
<dbReference type="Proteomes" id="UP000663828">
    <property type="component" value="Unassembled WGS sequence"/>
</dbReference>
<protein>
    <recommendedName>
        <fullName evidence="3">F-box domain-containing protein</fullName>
    </recommendedName>
</protein>
<sequence length="574" mass="67313">MKMELLANELLLDIFEYLHPLELLHSFYGLNIRLNNLLFLYLRSHSLDCRWISQRSFTDLCQNILPFITDRLYSIHLSNTDVIPNQISQFFSYGFHLHNIASLSLSHIYSTKLLTRILLAYPQLRSLHLHMSCLDDEIEKITPCLNTIWSLPKLQSCYLDIEPKHSFDCSLLIQTSLTLHTVSIENDSVSTACLIALFKCTPNLRTLSINIQPTTDHDQDFSFTIPALTTLKLKIQSSFRMLSYLLKNLSHLRELSIETDMIWFDGYQWEDILTNYLKQLKTLHLLMFYRISQEKDIVEEMFYLIESYRTTFSTKERQWFIRCDYRREDGTVYLYTLPYGFPEFSRPSCDMSITTYPTENMSKAFASVRTLSLDYDLLYFATQTALQFENIQYLKLSYPFDDTFWSVITKFHRLKTMEIALNAYPNENYRPIHHVRSLIERSTSLRSLAIDYLILSELSSTPMQNCSLRRLDVMSCDGHFYGIECISLIQAFLGNQCEILLINIENHTIIFDLIEKLSNLRALTFQCQSDTWDDNNGSSMIDDELLQDLNQRLGPKYSAMRDEDESSIIHVWIC</sequence>
<gene>
    <name evidence="1" type="ORF">XAT740_LOCUS13780</name>
</gene>
<evidence type="ECO:0000313" key="1">
    <source>
        <dbReference type="EMBL" id="CAF1012167.1"/>
    </source>
</evidence>
<name>A0A814HMI8_ADIRI</name>
<comment type="caution">
    <text evidence="1">The sequence shown here is derived from an EMBL/GenBank/DDBJ whole genome shotgun (WGS) entry which is preliminary data.</text>
</comment>
<reference evidence="1" key="1">
    <citation type="submission" date="2021-02" db="EMBL/GenBank/DDBJ databases">
        <authorList>
            <person name="Nowell W R."/>
        </authorList>
    </citation>
    <scope>NUCLEOTIDE SEQUENCE</scope>
</reference>
<dbReference type="SUPFAM" id="SSF52047">
    <property type="entry name" value="RNI-like"/>
    <property type="match status" value="2"/>
</dbReference>
<evidence type="ECO:0000313" key="2">
    <source>
        <dbReference type="Proteomes" id="UP000663828"/>
    </source>
</evidence>
<dbReference type="EMBL" id="CAJNOR010000809">
    <property type="protein sequence ID" value="CAF1012167.1"/>
    <property type="molecule type" value="Genomic_DNA"/>
</dbReference>
<organism evidence="1 2">
    <name type="scientific">Adineta ricciae</name>
    <name type="common">Rotifer</name>
    <dbReference type="NCBI Taxonomy" id="249248"/>
    <lineage>
        <taxon>Eukaryota</taxon>
        <taxon>Metazoa</taxon>
        <taxon>Spiralia</taxon>
        <taxon>Gnathifera</taxon>
        <taxon>Rotifera</taxon>
        <taxon>Eurotatoria</taxon>
        <taxon>Bdelloidea</taxon>
        <taxon>Adinetida</taxon>
        <taxon>Adinetidae</taxon>
        <taxon>Adineta</taxon>
    </lineage>
</organism>
<dbReference type="Gene3D" id="3.80.10.10">
    <property type="entry name" value="Ribonuclease Inhibitor"/>
    <property type="match status" value="1"/>
</dbReference>
<dbReference type="InterPro" id="IPR032675">
    <property type="entry name" value="LRR_dom_sf"/>
</dbReference>
<evidence type="ECO:0008006" key="3">
    <source>
        <dbReference type="Google" id="ProtNLM"/>
    </source>
</evidence>
<dbReference type="AlphaFoldDB" id="A0A814HMI8"/>
<keyword evidence="2" id="KW-1185">Reference proteome</keyword>